<organism evidence="1">
    <name type="scientific">uncultured bacterium</name>
    <name type="common">gcode 4</name>
    <dbReference type="NCBI Taxonomy" id="1234023"/>
    <lineage>
        <taxon>Bacteria</taxon>
        <taxon>environmental samples</taxon>
    </lineage>
</organism>
<gene>
    <name evidence="1" type="ORF">ACD_2C00248G0007</name>
</gene>
<proteinExistence type="predicted"/>
<reference evidence="1" key="1">
    <citation type="journal article" date="2012" name="Science">
        <title>Fermentation, hydrogen, and sulfur metabolism in multiple uncultivated bacterial phyla.</title>
        <authorList>
            <person name="Wrighton K.C."/>
            <person name="Thomas B.C."/>
            <person name="Sharon I."/>
            <person name="Miller C.S."/>
            <person name="Castelle C.J."/>
            <person name="VerBerkmoes N.C."/>
            <person name="Wilkins M.J."/>
            <person name="Hettich R.L."/>
            <person name="Lipton M.S."/>
            <person name="Williams K.H."/>
            <person name="Long P.E."/>
            <person name="Banfield J.F."/>
        </authorList>
    </citation>
    <scope>NUCLEOTIDE SEQUENCE [LARGE SCALE GENOMIC DNA]</scope>
</reference>
<dbReference type="AlphaFoldDB" id="K2GFD4"/>
<protein>
    <submittedName>
        <fullName evidence="1">Uncharacterized protein</fullName>
    </submittedName>
</protein>
<dbReference type="EMBL" id="AMFJ01000248">
    <property type="protein sequence ID" value="EKE29019.1"/>
    <property type="molecule type" value="Genomic_DNA"/>
</dbReference>
<evidence type="ECO:0000313" key="1">
    <source>
        <dbReference type="EMBL" id="EKE29019.1"/>
    </source>
</evidence>
<comment type="caution">
    <text evidence="1">The sequence shown here is derived from an EMBL/GenBank/DDBJ whole genome shotgun (WGS) entry which is preliminary data.</text>
</comment>
<name>K2GFD4_9BACT</name>
<sequence length="50" mass="6350">MILYAFLREILFYETYHLIFNSYFAKLNFKCYHRNNIYHLFNAYGQIIRY</sequence>
<accession>K2GFD4</accession>